<name>A0AAV6XVU7_9LAMI</name>
<evidence type="ECO:0000313" key="1">
    <source>
        <dbReference type="EMBL" id="KAG8384852.1"/>
    </source>
</evidence>
<dbReference type="AlphaFoldDB" id="A0AAV6XVU7"/>
<keyword evidence="2" id="KW-1185">Reference proteome</keyword>
<dbReference type="EMBL" id="WHWC01000004">
    <property type="protein sequence ID" value="KAG8384852.1"/>
    <property type="molecule type" value="Genomic_DNA"/>
</dbReference>
<organism evidence="1 2">
    <name type="scientific">Buddleja alternifolia</name>
    <dbReference type="NCBI Taxonomy" id="168488"/>
    <lineage>
        <taxon>Eukaryota</taxon>
        <taxon>Viridiplantae</taxon>
        <taxon>Streptophyta</taxon>
        <taxon>Embryophyta</taxon>
        <taxon>Tracheophyta</taxon>
        <taxon>Spermatophyta</taxon>
        <taxon>Magnoliopsida</taxon>
        <taxon>eudicotyledons</taxon>
        <taxon>Gunneridae</taxon>
        <taxon>Pentapetalae</taxon>
        <taxon>asterids</taxon>
        <taxon>lamiids</taxon>
        <taxon>Lamiales</taxon>
        <taxon>Scrophulariaceae</taxon>
        <taxon>Buddlejeae</taxon>
        <taxon>Buddleja</taxon>
    </lineage>
</organism>
<comment type="caution">
    <text evidence="1">The sequence shown here is derived from an EMBL/GenBank/DDBJ whole genome shotgun (WGS) entry which is preliminary data.</text>
</comment>
<gene>
    <name evidence="1" type="ORF">BUALT_Bualt04G0161500</name>
</gene>
<sequence>MFAVRLLRQIRVRPVAADNFAHARIPRFGKFDYYHSWKNLNGVKSQVLSAVPESSHRTFDLRRFCQYAKKLRDSGCKSTNGKMVVYALLGSISLWPRKAYCADGFHMSSIYPRTISAGASRSEENLRCAILFIKKLLVPVFLFLNVWWNWGQSHPVFLAAKVALIFLSTKPIPSSVHLFIDQLRHQMSQQPLLYRFKPLQVKAVEVEDYIFLCLARVEIKDERLVLIGILGSWWNLPLSSSNEVFFFYKSSWMELISLVKNRFRFDADVSSS</sequence>
<dbReference type="Proteomes" id="UP000826271">
    <property type="component" value="Unassembled WGS sequence"/>
</dbReference>
<evidence type="ECO:0000313" key="2">
    <source>
        <dbReference type="Proteomes" id="UP000826271"/>
    </source>
</evidence>
<proteinExistence type="predicted"/>
<reference evidence="1" key="1">
    <citation type="submission" date="2019-10" db="EMBL/GenBank/DDBJ databases">
        <authorList>
            <person name="Zhang R."/>
            <person name="Pan Y."/>
            <person name="Wang J."/>
            <person name="Ma R."/>
            <person name="Yu S."/>
        </authorList>
    </citation>
    <scope>NUCLEOTIDE SEQUENCE</scope>
    <source>
        <strain evidence="1">LA-IB0</strain>
        <tissue evidence="1">Leaf</tissue>
    </source>
</reference>
<accession>A0AAV6XVU7</accession>
<protein>
    <submittedName>
        <fullName evidence="1">Uncharacterized protein</fullName>
    </submittedName>
</protein>